<accession>A0A919K7X9</accession>
<evidence type="ECO:0000313" key="3">
    <source>
        <dbReference type="Proteomes" id="UP000629619"/>
    </source>
</evidence>
<gene>
    <name evidence="2" type="ORF">Asi03nite_01540</name>
</gene>
<reference evidence="2" key="1">
    <citation type="submission" date="2021-01" db="EMBL/GenBank/DDBJ databases">
        <title>Whole genome shotgun sequence of Actinoplanes siamensis NBRC 109076.</title>
        <authorList>
            <person name="Komaki H."/>
            <person name="Tamura T."/>
        </authorList>
    </citation>
    <scope>NUCLEOTIDE SEQUENCE</scope>
    <source>
        <strain evidence="2">NBRC 109076</strain>
    </source>
</reference>
<comment type="caution">
    <text evidence="2">The sequence shown here is derived from an EMBL/GenBank/DDBJ whole genome shotgun (WGS) entry which is preliminary data.</text>
</comment>
<evidence type="ECO:0000313" key="2">
    <source>
        <dbReference type="EMBL" id="GIF02616.1"/>
    </source>
</evidence>
<organism evidence="2 3">
    <name type="scientific">Actinoplanes siamensis</name>
    <dbReference type="NCBI Taxonomy" id="1223317"/>
    <lineage>
        <taxon>Bacteria</taxon>
        <taxon>Bacillati</taxon>
        <taxon>Actinomycetota</taxon>
        <taxon>Actinomycetes</taxon>
        <taxon>Micromonosporales</taxon>
        <taxon>Micromonosporaceae</taxon>
        <taxon>Actinoplanes</taxon>
    </lineage>
</organism>
<evidence type="ECO:0000259" key="1">
    <source>
        <dbReference type="Pfam" id="PF01370"/>
    </source>
</evidence>
<keyword evidence="3" id="KW-1185">Reference proteome</keyword>
<dbReference type="PANTHER" id="PTHR43245">
    <property type="entry name" value="BIFUNCTIONAL POLYMYXIN RESISTANCE PROTEIN ARNA"/>
    <property type="match status" value="1"/>
</dbReference>
<dbReference type="Pfam" id="PF01370">
    <property type="entry name" value="Epimerase"/>
    <property type="match status" value="2"/>
</dbReference>
<dbReference type="AlphaFoldDB" id="A0A919K7X9"/>
<feature type="domain" description="NAD-dependent epimerase/dehydratase" evidence="1">
    <location>
        <begin position="168"/>
        <end position="275"/>
    </location>
</feature>
<dbReference type="Proteomes" id="UP000629619">
    <property type="component" value="Unassembled WGS sequence"/>
</dbReference>
<dbReference type="InterPro" id="IPR001509">
    <property type="entry name" value="Epimerase_deHydtase"/>
</dbReference>
<protein>
    <submittedName>
        <fullName evidence="2">NAD-dependent dehydratase</fullName>
    </submittedName>
</protein>
<dbReference type="InterPro" id="IPR050177">
    <property type="entry name" value="Lipid_A_modif_metabolic_enz"/>
</dbReference>
<dbReference type="SUPFAM" id="SSF51735">
    <property type="entry name" value="NAD(P)-binding Rossmann-fold domains"/>
    <property type="match status" value="1"/>
</dbReference>
<name>A0A919K7X9_9ACTN</name>
<dbReference type="EMBL" id="BOMW01000002">
    <property type="protein sequence ID" value="GIF02616.1"/>
    <property type="molecule type" value="Genomic_DNA"/>
</dbReference>
<dbReference type="PANTHER" id="PTHR43245:SF13">
    <property type="entry name" value="UDP-D-APIOSE_UDP-D-XYLOSE SYNTHASE 2"/>
    <property type="match status" value="1"/>
</dbReference>
<dbReference type="PRINTS" id="PR01713">
    <property type="entry name" value="NUCEPIMERASE"/>
</dbReference>
<dbReference type="InterPro" id="IPR036291">
    <property type="entry name" value="NAD(P)-bd_dom_sf"/>
</dbReference>
<dbReference type="Gene3D" id="3.40.50.720">
    <property type="entry name" value="NAD(P)-binding Rossmann-like Domain"/>
    <property type="match status" value="1"/>
</dbReference>
<proteinExistence type="predicted"/>
<feature type="domain" description="NAD-dependent epimerase/dehydratase" evidence="1">
    <location>
        <begin position="5"/>
        <end position="128"/>
    </location>
</feature>
<dbReference type="RefSeq" id="WP_239102235.1">
    <property type="nucleotide sequence ID" value="NZ_BOMW01000002.1"/>
</dbReference>
<sequence>MTHLLVTGGAGFIGSHITAALLAANHDVSVLDCVHPAAHVRPVQVPTGVRLHRADVRDPDAVRAALRGVDAVLHQAALVGLGAGPGDLPEYVGCNDLGTAVLLAAMSEAGVKRLVLASSMVVYGEGAYRCDRHGPVRPAPRAARDLQAGHFEPSCPDCGQPLATGLVAEDAPLDPRSGYAATKVAQEHLAAIWARECGAAVAALRYHNVYGPGMPRDTPYSGVAAIFRSALAGGRAPQVYEDGRQRRDFVHVTDVAAANVAALAARPGFRAYNVASGRPITIGEVAETLAGAVDGAPPVVTGRFRLGDVRHVVASPGRAERELGFRAAVSPADGLREFACAPLRG</sequence>